<dbReference type="KEGG" id="nja:NSJP_3008"/>
<dbReference type="Proteomes" id="UP000192042">
    <property type="component" value="Chromosome I"/>
</dbReference>
<sequence length="95" mass="10581">MPLTRGSQRRLLTVLTFAFLCLCVLMQVLGTTLTLWACEFESDHPSNLLFEGFSLPVSYLELHPPDITGLATERLPEFRQSGDGHTLLRPPNPGV</sequence>
<gene>
    <name evidence="1" type="ORF">NSJP_3008</name>
</gene>
<organism evidence="1 2">
    <name type="scientific">Nitrospira japonica</name>
    <dbReference type="NCBI Taxonomy" id="1325564"/>
    <lineage>
        <taxon>Bacteria</taxon>
        <taxon>Pseudomonadati</taxon>
        <taxon>Nitrospirota</taxon>
        <taxon>Nitrospiria</taxon>
        <taxon>Nitrospirales</taxon>
        <taxon>Nitrospiraceae</taxon>
        <taxon>Nitrospira</taxon>
    </lineage>
</organism>
<dbReference type="EMBL" id="LT828648">
    <property type="protein sequence ID" value="SLM49175.1"/>
    <property type="molecule type" value="Genomic_DNA"/>
</dbReference>
<keyword evidence="2" id="KW-1185">Reference proteome</keyword>
<dbReference type="AlphaFoldDB" id="A0A1W1I859"/>
<evidence type="ECO:0000313" key="2">
    <source>
        <dbReference type="Proteomes" id="UP000192042"/>
    </source>
</evidence>
<dbReference type="RefSeq" id="WP_080887450.1">
    <property type="nucleotide sequence ID" value="NZ_LT828648.1"/>
</dbReference>
<dbReference type="STRING" id="1325564.NSJP_3008"/>
<name>A0A1W1I859_9BACT</name>
<evidence type="ECO:0000313" key="1">
    <source>
        <dbReference type="EMBL" id="SLM49175.1"/>
    </source>
</evidence>
<accession>A0A1W1I859</accession>
<reference evidence="1 2" key="1">
    <citation type="submission" date="2017-03" db="EMBL/GenBank/DDBJ databases">
        <authorList>
            <person name="Afonso C.L."/>
            <person name="Miller P.J."/>
            <person name="Scott M.A."/>
            <person name="Spackman E."/>
            <person name="Goraichik I."/>
            <person name="Dimitrov K.M."/>
            <person name="Suarez D.L."/>
            <person name="Swayne D.E."/>
        </authorList>
    </citation>
    <scope>NUCLEOTIDE SEQUENCE [LARGE SCALE GENOMIC DNA]</scope>
    <source>
        <strain evidence="1">Genome sequencing of Nitrospira japonica strain NJ11</strain>
    </source>
</reference>
<proteinExistence type="predicted"/>
<protein>
    <submittedName>
        <fullName evidence="1">Uncharacterized protein</fullName>
    </submittedName>
</protein>